<keyword evidence="3" id="KW-1185">Reference proteome</keyword>
<evidence type="ECO:0000313" key="3">
    <source>
        <dbReference type="Proteomes" id="UP000030645"/>
    </source>
</evidence>
<dbReference type="GO" id="GO:0044545">
    <property type="term" value="C:NSL complex"/>
    <property type="evidence" value="ECO:0007669"/>
    <property type="project" value="TreeGrafter"/>
</dbReference>
<feature type="domain" description="Microspherule protein N-terminal" evidence="1">
    <location>
        <begin position="10"/>
        <end position="71"/>
    </location>
</feature>
<proteinExistence type="predicted"/>
<protein>
    <recommendedName>
        <fullName evidence="1">Microspherule protein N-terminal domain-containing protein</fullName>
    </recommendedName>
</protein>
<dbReference type="GO" id="GO:0045944">
    <property type="term" value="P:positive regulation of transcription by RNA polymerase II"/>
    <property type="evidence" value="ECO:0007669"/>
    <property type="project" value="TreeGrafter"/>
</dbReference>
<dbReference type="STRING" id="981085.W9T128"/>
<dbReference type="GO" id="GO:0031011">
    <property type="term" value="C:Ino80 complex"/>
    <property type="evidence" value="ECO:0007669"/>
    <property type="project" value="InterPro"/>
</dbReference>
<gene>
    <name evidence="2" type="ORF">L484_026797</name>
</gene>
<dbReference type="EMBL" id="KE346359">
    <property type="protein sequence ID" value="EXC35490.1"/>
    <property type="molecule type" value="Genomic_DNA"/>
</dbReference>
<dbReference type="eggNOG" id="KOG2293">
    <property type="taxonomic scope" value="Eukaryota"/>
</dbReference>
<dbReference type="InterPro" id="IPR037912">
    <property type="entry name" value="MCRS1"/>
</dbReference>
<evidence type="ECO:0000313" key="2">
    <source>
        <dbReference type="EMBL" id="EXC35490.1"/>
    </source>
</evidence>
<sequence length="660" mass="72980">MAAIASAPPWNPEDDLLLKNAVEAGASLEALAKGAVRFSRKFTVRELRERWLSLLYDAEVSAQASARMSEFELSNPTVSTKPGRFGVSKGGGSVGAGSPAKRRVESVRKQYYEMRKRLCSFNTFDFGFIDEPNDTDENVNSGNDLLDGSYVVGHRVKNYFEFTANNSSLLDNRQKDLCLSTNGSVKDNNKHNIDGEKNLVRSGDGLVDFRNCSSAVEAGTSHVLPDVPLWKTMEDVMVPEMPIDVSLEVNCQEAEHKLICDEGDKRPSPGYNVDRAGFMLEERLPGEELNRTVAISGDDFGDISDSLLNFANENEPLAMDVDGENMNFNHYKSVLLTSPKDGLEKDVKSVCQPENLDPKAFPVVSEDVFNAERKISSDLLHSGESNHQHSICGSETNIPSIRLVPSPHSPELHYEMMVCTLNSEDPEIPCNDDVIQHGDLVPTFTNQEKIRQESIRLKNKQCRAEPSMGSLMVGHKTVPKRCANIPLVKPNPFDGTRVTSVSKLANNILADANQCRSKNTTPAFAANQVLKEEIMNGLSAPVTISGERTLLSKGLGSTNRDVLEPEANPSKLYQDESEEELDGAGDDIPYFSDIENMADSVGFQVQQIWANVVEHRLRIFPDLVENLVLSWAYLVEILGLEMVEILVLSWADLVEILGMR</sequence>
<dbReference type="InterPro" id="IPR025999">
    <property type="entry name" value="MCRS_N"/>
</dbReference>
<dbReference type="Proteomes" id="UP000030645">
    <property type="component" value="Unassembled WGS sequence"/>
</dbReference>
<dbReference type="GO" id="GO:0002151">
    <property type="term" value="F:G-quadruplex RNA binding"/>
    <property type="evidence" value="ECO:0007669"/>
    <property type="project" value="InterPro"/>
</dbReference>
<evidence type="ECO:0000259" key="1">
    <source>
        <dbReference type="Pfam" id="PF13325"/>
    </source>
</evidence>
<dbReference type="PANTHER" id="PTHR13233:SF13">
    <property type="entry name" value="FHA DOMAIN-CONTAINING PROTEIN"/>
    <property type="match status" value="1"/>
</dbReference>
<accession>W9T128</accession>
<dbReference type="AlphaFoldDB" id="W9T128"/>
<dbReference type="Pfam" id="PF13325">
    <property type="entry name" value="MCRS_N"/>
    <property type="match status" value="1"/>
</dbReference>
<dbReference type="GO" id="GO:0071339">
    <property type="term" value="C:MLL1 complex"/>
    <property type="evidence" value="ECO:0007669"/>
    <property type="project" value="InterPro"/>
</dbReference>
<organism evidence="2 3">
    <name type="scientific">Morus notabilis</name>
    <dbReference type="NCBI Taxonomy" id="981085"/>
    <lineage>
        <taxon>Eukaryota</taxon>
        <taxon>Viridiplantae</taxon>
        <taxon>Streptophyta</taxon>
        <taxon>Embryophyta</taxon>
        <taxon>Tracheophyta</taxon>
        <taxon>Spermatophyta</taxon>
        <taxon>Magnoliopsida</taxon>
        <taxon>eudicotyledons</taxon>
        <taxon>Gunneridae</taxon>
        <taxon>Pentapetalae</taxon>
        <taxon>rosids</taxon>
        <taxon>fabids</taxon>
        <taxon>Rosales</taxon>
        <taxon>Moraceae</taxon>
        <taxon>Moreae</taxon>
        <taxon>Morus</taxon>
    </lineage>
</organism>
<reference evidence="3" key="1">
    <citation type="submission" date="2013-01" db="EMBL/GenBank/DDBJ databases">
        <title>Draft Genome Sequence of a Mulberry Tree, Morus notabilis C.K. Schneid.</title>
        <authorList>
            <person name="He N."/>
            <person name="Zhao S."/>
        </authorList>
    </citation>
    <scope>NUCLEOTIDE SEQUENCE</scope>
</reference>
<dbReference type="PANTHER" id="PTHR13233">
    <property type="entry name" value="MICROSPHERULE PROTEIN 1"/>
    <property type="match status" value="1"/>
</dbReference>
<name>W9T128_9ROSA</name>